<evidence type="ECO:0000256" key="3">
    <source>
        <dbReference type="ARBA" id="ARBA00022723"/>
    </source>
</evidence>
<feature type="region of interest" description="Disordered" evidence="9">
    <location>
        <begin position="63"/>
        <end position="101"/>
    </location>
</feature>
<dbReference type="PANTHER" id="PTHR12887">
    <property type="entry name" value="NANOS PROTEIN"/>
    <property type="match status" value="1"/>
</dbReference>
<keyword evidence="7 8" id="KW-0694">RNA-binding</keyword>
<keyword evidence="2" id="KW-0963">Cytoplasm</keyword>
<evidence type="ECO:0000256" key="2">
    <source>
        <dbReference type="ARBA" id="ARBA00022490"/>
    </source>
</evidence>
<accession>A0A2A4J6E6</accession>
<comment type="subcellular location">
    <subcellularLocation>
        <location evidence="1">Cytoplasm</location>
    </subcellularLocation>
</comment>
<evidence type="ECO:0000256" key="6">
    <source>
        <dbReference type="ARBA" id="ARBA00022845"/>
    </source>
</evidence>
<feature type="domain" description="Nanos-type" evidence="10">
    <location>
        <begin position="146"/>
        <end position="200"/>
    </location>
</feature>
<keyword evidence="3" id="KW-0479">Metal-binding</keyword>
<keyword evidence="6 8" id="KW-0810">Translation regulation</keyword>
<dbReference type="InterPro" id="IPR024161">
    <property type="entry name" value="Znf_nanos-typ"/>
</dbReference>
<comment type="similarity">
    <text evidence="8">Belongs to the nanos family.</text>
</comment>
<feature type="compositionally biased region" description="Basic and acidic residues" evidence="9">
    <location>
        <begin position="72"/>
        <end position="86"/>
    </location>
</feature>
<organism evidence="11">
    <name type="scientific">Heliothis virescens</name>
    <name type="common">Tobacco budworm moth</name>
    <dbReference type="NCBI Taxonomy" id="7102"/>
    <lineage>
        <taxon>Eukaryota</taxon>
        <taxon>Metazoa</taxon>
        <taxon>Ecdysozoa</taxon>
        <taxon>Arthropoda</taxon>
        <taxon>Hexapoda</taxon>
        <taxon>Insecta</taxon>
        <taxon>Pterygota</taxon>
        <taxon>Neoptera</taxon>
        <taxon>Endopterygota</taxon>
        <taxon>Lepidoptera</taxon>
        <taxon>Glossata</taxon>
        <taxon>Ditrysia</taxon>
        <taxon>Noctuoidea</taxon>
        <taxon>Noctuidae</taxon>
        <taxon>Heliothinae</taxon>
        <taxon>Heliothis</taxon>
    </lineage>
</organism>
<dbReference type="GO" id="GO:0003723">
    <property type="term" value="F:RNA binding"/>
    <property type="evidence" value="ECO:0007669"/>
    <property type="project" value="UniProtKB-UniRule"/>
</dbReference>
<dbReference type="EMBL" id="NWSH01002939">
    <property type="protein sequence ID" value="PCG67248.1"/>
    <property type="molecule type" value="Genomic_DNA"/>
</dbReference>
<proteinExistence type="inferred from homology"/>
<evidence type="ECO:0000256" key="1">
    <source>
        <dbReference type="ARBA" id="ARBA00004496"/>
    </source>
</evidence>
<keyword evidence="5" id="KW-0862">Zinc</keyword>
<dbReference type="Pfam" id="PF05741">
    <property type="entry name" value="zf-nanos"/>
    <property type="match status" value="1"/>
</dbReference>
<evidence type="ECO:0000313" key="11">
    <source>
        <dbReference type="EMBL" id="PCG67248.1"/>
    </source>
</evidence>
<dbReference type="InterPro" id="IPR038129">
    <property type="entry name" value="Nanos_sf"/>
</dbReference>
<dbReference type="Gene3D" id="4.10.60.30">
    <property type="entry name" value="Nanos, RNA-binding domain"/>
    <property type="match status" value="1"/>
</dbReference>
<dbReference type="AlphaFoldDB" id="A0A2A4J6E6"/>
<reference evidence="11" key="1">
    <citation type="submission" date="2017-09" db="EMBL/GenBank/DDBJ databases">
        <title>Contemporary evolution of a Lepidopteran species, Heliothis virescens, in response to modern agricultural practices.</title>
        <authorList>
            <person name="Fritz M.L."/>
            <person name="Deyonke A.M."/>
            <person name="Papanicolaou A."/>
            <person name="Micinski S."/>
            <person name="Westbrook J."/>
            <person name="Gould F."/>
        </authorList>
    </citation>
    <scope>NUCLEOTIDE SEQUENCE [LARGE SCALE GENOMIC DNA]</scope>
    <source>
        <strain evidence="11">HvINT-</strain>
        <tissue evidence="11">Whole body</tissue>
    </source>
</reference>
<evidence type="ECO:0000256" key="7">
    <source>
        <dbReference type="ARBA" id="ARBA00022884"/>
    </source>
</evidence>
<evidence type="ECO:0000259" key="10">
    <source>
        <dbReference type="PROSITE" id="PS51522"/>
    </source>
</evidence>
<dbReference type="InterPro" id="IPR008705">
    <property type="entry name" value="Nanos/Xcar2"/>
</dbReference>
<evidence type="ECO:0000256" key="4">
    <source>
        <dbReference type="ARBA" id="ARBA00022771"/>
    </source>
</evidence>
<dbReference type="GO" id="GO:0005737">
    <property type="term" value="C:cytoplasm"/>
    <property type="evidence" value="ECO:0007669"/>
    <property type="project" value="UniProtKB-SubCell"/>
</dbReference>
<name>A0A2A4J6E6_HELVI</name>
<comment type="caution">
    <text evidence="11">The sequence shown here is derived from an EMBL/GenBank/DDBJ whole genome shotgun (WGS) entry which is preliminary data.</text>
</comment>
<dbReference type="GO" id="GO:0006417">
    <property type="term" value="P:regulation of translation"/>
    <property type="evidence" value="ECO:0007669"/>
    <property type="project" value="UniProtKB-UniRule"/>
</dbReference>
<gene>
    <name evidence="11" type="ORF">B5V51_6653</name>
</gene>
<keyword evidence="4 8" id="KW-0863">Zinc-finger</keyword>
<protein>
    <recommendedName>
        <fullName evidence="10">Nanos-type domain-containing protein</fullName>
    </recommendedName>
</protein>
<sequence length="214" mass="23502">MEVKSLTSGSSSDFGESPFNFLKSIFKENSGCLAGSGKQDALEAVKLDPAVLEAQVTVHANEEAVSSASLHRSHDVITENKTEKPPNRLTPSPEALASSQSPKGFKDMVLQQEAALLSLTPHQLEVLMKYADVLRRQRTITQKYLECAFCKNNGKPLCWYTSHALRDARGRVRCPILRAFHCRRCGATGDQAHTIKYCPDLLSDTQSSSGKSSF</sequence>
<dbReference type="STRING" id="7102.A0A2A4J6E6"/>
<dbReference type="PROSITE" id="PS51522">
    <property type="entry name" value="ZF_NANOS"/>
    <property type="match status" value="1"/>
</dbReference>
<evidence type="ECO:0000256" key="5">
    <source>
        <dbReference type="ARBA" id="ARBA00022833"/>
    </source>
</evidence>
<evidence type="ECO:0000256" key="9">
    <source>
        <dbReference type="SAM" id="MobiDB-lite"/>
    </source>
</evidence>
<dbReference type="GO" id="GO:0008270">
    <property type="term" value="F:zinc ion binding"/>
    <property type="evidence" value="ECO:0007669"/>
    <property type="project" value="UniProtKB-KW"/>
</dbReference>
<evidence type="ECO:0000256" key="8">
    <source>
        <dbReference type="PROSITE-ProRule" id="PRU00855"/>
    </source>
</evidence>